<evidence type="ECO:0000313" key="2">
    <source>
        <dbReference type="EMBL" id="KAK4248809.1"/>
    </source>
</evidence>
<name>A0AAN7HRU7_9PEZI</name>
<organism evidence="2 3">
    <name type="scientific">Corynascus novoguineensis</name>
    <dbReference type="NCBI Taxonomy" id="1126955"/>
    <lineage>
        <taxon>Eukaryota</taxon>
        <taxon>Fungi</taxon>
        <taxon>Dikarya</taxon>
        <taxon>Ascomycota</taxon>
        <taxon>Pezizomycotina</taxon>
        <taxon>Sordariomycetes</taxon>
        <taxon>Sordariomycetidae</taxon>
        <taxon>Sordariales</taxon>
        <taxon>Chaetomiaceae</taxon>
        <taxon>Corynascus</taxon>
    </lineage>
</organism>
<dbReference type="GO" id="GO:0008168">
    <property type="term" value="F:methyltransferase activity"/>
    <property type="evidence" value="ECO:0007669"/>
    <property type="project" value="TreeGrafter"/>
</dbReference>
<proteinExistence type="inferred from homology"/>
<dbReference type="Pfam" id="PF13489">
    <property type="entry name" value="Methyltransf_23"/>
    <property type="match status" value="1"/>
</dbReference>
<sequence>MAPPPPSSGMSFRSADRPLDSYQFTFESFLEDSARIEPDSNGHDVYDTKSLSDSIARSQEEFGRTYHSYRAGSYHFPNDPSENDRNEEQYAIIDMVLDGRLHLAPFSRAHPPRKVLDIATGTGTWAVEMGDLYPEAEVIGTDLSPIQPAFVPPNVRFFIEDSSDDWDYPDLFDFIHTRVTIGCWSDMKAQIIERAFNHLQPGGWLECQEIPCMIGCDDGTMPDDYGWLRWVREFQAAGQLAQRDLNIGPHIKDWMREVGFVDIHESVFKIPINGWPKEVRLKHVGMMWQRNLLEGVSAFSLGMFNRFLGKTVEEIELSLVDVRRSLFDRDVHAYHRLYVVWGRKPEAA</sequence>
<dbReference type="Proteomes" id="UP001303647">
    <property type="component" value="Unassembled WGS sequence"/>
</dbReference>
<dbReference type="CDD" id="cd02440">
    <property type="entry name" value="AdoMet_MTases"/>
    <property type="match status" value="1"/>
</dbReference>
<reference evidence="2" key="1">
    <citation type="journal article" date="2023" name="Mol. Phylogenet. Evol.">
        <title>Genome-scale phylogeny and comparative genomics of the fungal order Sordariales.</title>
        <authorList>
            <person name="Hensen N."/>
            <person name="Bonometti L."/>
            <person name="Westerberg I."/>
            <person name="Brannstrom I.O."/>
            <person name="Guillou S."/>
            <person name="Cros-Aarteil S."/>
            <person name="Calhoun S."/>
            <person name="Haridas S."/>
            <person name="Kuo A."/>
            <person name="Mondo S."/>
            <person name="Pangilinan J."/>
            <person name="Riley R."/>
            <person name="LaButti K."/>
            <person name="Andreopoulos B."/>
            <person name="Lipzen A."/>
            <person name="Chen C."/>
            <person name="Yan M."/>
            <person name="Daum C."/>
            <person name="Ng V."/>
            <person name="Clum A."/>
            <person name="Steindorff A."/>
            <person name="Ohm R.A."/>
            <person name="Martin F."/>
            <person name="Silar P."/>
            <person name="Natvig D.O."/>
            <person name="Lalanne C."/>
            <person name="Gautier V."/>
            <person name="Ament-Velasquez S.L."/>
            <person name="Kruys A."/>
            <person name="Hutchinson M.I."/>
            <person name="Powell A.J."/>
            <person name="Barry K."/>
            <person name="Miller A.N."/>
            <person name="Grigoriev I.V."/>
            <person name="Debuchy R."/>
            <person name="Gladieux P."/>
            <person name="Hiltunen Thoren M."/>
            <person name="Johannesson H."/>
        </authorList>
    </citation>
    <scope>NUCLEOTIDE SEQUENCE</scope>
    <source>
        <strain evidence="2">CBS 359.72</strain>
    </source>
</reference>
<accession>A0AAN7HRU7</accession>
<dbReference type="SUPFAM" id="SSF53335">
    <property type="entry name" value="S-adenosyl-L-methionine-dependent methyltransferases"/>
    <property type="match status" value="1"/>
</dbReference>
<gene>
    <name evidence="2" type="ORF">C7999DRAFT_30789</name>
</gene>
<comment type="caution">
    <text evidence="2">The sequence shown here is derived from an EMBL/GenBank/DDBJ whole genome shotgun (WGS) entry which is preliminary data.</text>
</comment>
<dbReference type="EMBL" id="MU857632">
    <property type="protein sequence ID" value="KAK4248809.1"/>
    <property type="molecule type" value="Genomic_DNA"/>
</dbReference>
<evidence type="ECO:0000256" key="1">
    <source>
        <dbReference type="ARBA" id="ARBA00038158"/>
    </source>
</evidence>
<dbReference type="Gene3D" id="3.40.50.150">
    <property type="entry name" value="Vaccinia Virus protein VP39"/>
    <property type="match status" value="1"/>
</dbReference>
<dbReference type="AlphaFoldDB" id="A0AAN7HRU7"/>
<dbReference type="PANTHER" id="PTHR43591:SF14">
    <property type="entry name" value="METHYLTRANSFERASE"/>
    <property type="match status" value="1"/>
</dbReference>
<keyword evidence="3" id="KW-1185">Reference proteome</keyword>
<protein>
    <recommendedName>
        <fullName evidence="4">Methyltransferase</fullName>
    </recommendedName>
</protein>
<evidence type="ECO:0000313" key="3">
    <source>
        <dbReference type="Proteomes" id="UP001303647"/>
    </source>
</evidence>
<dbReference type="InterPro" id="IPR029063">
    <property type="entry name" value="SAM-dependent_MTases_sf"/>
</dbReference>
<evidence type="ECO:0008006" key="4">
    <source>
        <dbReference type="Google" id="ProtNLM"/>
    </source>
</evidence>
<dbReference type="PANTHER" id="PTHR43591">
    <property type="entry name" value="METHYLTRANSFERASE"/>
    <property type="match status" value="1"/>
</dbReference>
<reference evidence="2" key="2">
    <citation type="submission" date="2023-05" db="EMBL/GenBank/DDBJ databases">
        <authorList>
            <consortium name="Lawrence Berkeley National Laboratory"/>
            <person name="Steindorff A."/>
            <person name="Hensen N."/>
            <person name="Bonometti L."/>
            <person name="Westerberg I."/>
            <person name="Brannstrom I.O."/>
            <person name="Guillou S."/>
            <person name="Cros-Aarteil S."/>
            <person name="Calhoun S."/>
            <person name="Haridas S."/>
            <person name="Kuo A."/>
            <person name="Mondo S."/>
            <person name="Pangilinan J."/>
            <person name="Riley R."/>
            <person name="Labutti K."/>
            <person name="Andreopoulos B."/>
            <person name="Lipzen A."/>
            <person name="Chen C."/>
            <person name="Yanf M."/>
            <person name="Daum C."/>
            <person name="Ng V."/>
            <person name="Clum A."/>
            <person name="Ohm R."/>
            <person name="Martin F."/>
            <person name="Silar P."/>
            <person name="Natvig D."/>
            <person name="Lalanne C."/>
            <person name="Gautier V."/>
            <person name="Ament-Velasquez S.L."/>
            <person name="Kruys A."/>
            <person name="Hutchinson M.I."/>
            <person name="Powell A.J."/>
            <person name="Barry K."/>
            <person name="Miller A.N."/>
            <person name="Grigoriev I.V."/>
            <person name="Debuchy R."/>
            <person name="Gladieux P."/>
            <person name="Thoren M.H."/>
            <person name="Johannesson H."/>
        </authorList>
    </citation>
    <scope>NUCLEOTIDE SEQUENCE</scope>
    <source>
        <strain evidence="2">CBS 359.72</strain>
    </source>
</reference>
<comment type="similarity">
    <text evidence="1">Belongs to the methyltransferase superfamily. LaeA methyltransferase family.</text>
</comment>